<evidence type="ECO:0000259" key="6">
    <source>
        <dbReference type="Pfam" id="PF01490"/>
    </source>
</evidence>
<organism evidence="7 8">
    <name type="scientific">Marmota marmota marmota</name>
    <name type="common">Alpine marmot</name>
    <dbReference type="NCBI Taxonomy" id="9994"/>
    <lineage>
        <taxon>Eukaryota</taxon>
        <taxon>Metazoa</taxon>
        <taxon>Chordata</taxon>
        <taxon>Craniata</taxon>
        <taxon>Vertebrata</taxon>
        <taxon>Euteleostomi</taxon>
        <taxon>Mammalia</taxon>
        <taxon>Eutheria</taxon>
        <taxon>Euarchontoglires</taxon>
        <taxon>Glires</taxon>
        <taxon>Rodentia</taxon>
        <taxon>Sciuromorpha</taxon>
        <taxon>Sciuridae</taxon>
        <taxon>Xerinae</taxon>
        <taxon>Marmotini</taxon>
        <taxon>Marmota</taxon>
    </lineage>
</organism>
<keyword evidence="8" id="KW-1185">Reference proteome</keyword>
<keyword evidence="3 5" id="KW-1133">Transmembrane helix</keyword>
<feature type="transmembrane region" description="Helical" evidence="5">
    <location>
        <begin position="84"/>
        <end position="106"/>
    </location>
</feature>
<comment type="subcellular location">
    <subcellularLocation>
        <location evidence="1">Membrane</location>
        <topology evidence="1">Multi-pass membrane protein</topology>
    </subcellularLocation>
</comment>
<dbReference type="GeneID" id="107148099"/>
<dbReference type="GO" id="GO:0005789">
    <property type="term" value="C:endoplasmic reticulum membrane"/>
    <property type="evidence" value="ECO:0007669"/>
    <property type="project" value="Ensembl"/>
</dbReference>
<accession>A0A8C6EU31</accession>
<feature type="transmembrane region" description="Helical" evidence="5">
    <location>
        <begin position="405"/>
        <end position="426"/>
    </location>
</feature>
<protein>
    <submittedName>
        <fullName evidence="7">Solute carrier family 36 member 2</fullName>
    </submittedName>
</protein>
<evidence type="ECO:0000256" key="1">
    <source>
        <dbReference type="ARBA" id="ARBA00004141"/>
    </source>
</evidence>
<dbReference type="KEGG" id="mmma:107148099"/>
<dbReference type="GO" id="GO:0015824">
    <property type="term" value="P:proline transport"/>
    <property type="evidence" value="ECO:0007669"/>
    <property type="project" value="Ensembl"/>
</dbReference>
<dbReference type="PANTHER" id="PTHR22950">
    <property type="entry name" value="AMINO ACID TRANSPORTER"/>
    <property type="match status" value="1"/>
</dbReference>
<dbReference type="Ensembl" id="ENSMMMT00000018185.1">
    <property type="protein sequence ID" value="ENSMMMP00000015975.1"/>
    <property type="gene ID" value="ENSMMMG00000014208.1"/>
</dbReference>
<evidence type="ECO:0000313" key="8">
    <source>
        <dbReference type="Proteomes" id="UP000694407"/>
    </source>
</evidence>
<evidence type="ECO:0000313" key="7">
    <source>
        <dbReference type="Ensembl" id="ENSMMMP00000015975.1"/>
    </source>
</evidence>
<feature type="transmembrane region" description="Helical" evidence="5">
    <location>
        <begin position="337"/>
        <end position="356"/>
    </location>
</feature>
<feature type="transmembrane region" description="Helical" evidence="5">
    <location>
        <begin position="267"/>
        <end position="285"/>
    </location>
</feature>
<reference evidence="7" key="2">
    <citation type="submission" date="2025-09" db="UniProtKB">
        <authorList>
            <consortium name="Ensembl"/>
        </authorList>
    </citation>
    <scope>IDENTIFICATION</scope>
</reference>
<dbReference type="GO" id="GO:0005886">
    <property type="term" value="C:plasma membrane"/>
    <property type="evidence" value="ECO:0007669"/>
    <property type="project" value="Ensembl"/>
</dbReference>
<dbReference type="GeneTree" id="ENSGT00940000162044"/>
<dbReference type="GO" id="GO:0055038">
    <property type="term" value="C:recycling endosome membrane"/>
    <property type="evidence" value="ECO:0007669"/>
    <property type="project" value="Ensembl"/>
</dbReference>
<proteinExistence type="predicted"/>
<name>A0A8C6EU31_MARMA</name>
<dbReference type="GO" id="GO:0005297">
    <property type="term" value="F:proline:proton symporter activity"/>
    <property type="evidence" value="ECO:0007669"/>
    <property type="project" value="Ensembl"/>
</dbReference>
<dbReference type="GO" id="GO:0015180">
    <property type="term" value="F:L-alanine transmembrane transporter activity"/>
    <property type="evidence" value="ECO:0007669"/>
    <property type="project" value="Ensembl"/>
</dbReference>
<feature type="transmembrane region" description="Helical" evidence="5">
    <location>
        <begin position="201"/>
        <end position="218"/>
    </location>
</feature>
<evidence type="ECO:0000256" key="2">
    <source>
        <dbReference type="ARBA" id="ARBA00022692"/>
    </source>
</evidence>
<dbReference type="Proteomes" id="UP000694407">
    <property type="component" value="Unplaced"/>
</dbReference>
<feature type="transmembrane region" description="Helical" evidence="5">
    <location>
        <begin position="377"/>
        <end position="399"/>
    </location>
</feature>
<reference evidence="7" key="1">
    <citation type="submission" date="2025-08" db="UniProtKB">
        <authorList>
            <consortium name="Ensembl"/>
        </authorList>
    </citation>
    <scope>IDENTIFICATION</scope>
</reference>
<dbReference type="GO" id="GO:0015187">
    <property type="term" value="F:glycine transmembrane transporter activity"/>
    <property type="evidence" value="ECO:0007669"/>
    <property type="project" value="Ensembl"/>
</dbReference>
<feature type="transmembrane region" description="Helical" evidence="5">
    <location>
        <begin position="149"/>
        <end position="168"/>
    </location>
</feature>
<dbReference type="GO" id="GO:0015193">
    <property type="term" value="F:L-proline transmembrane transporter activity"/>
    <property type="evidence" value="ECO:0007669"/>
    <property type="project" value="Ensembl"/>
</dbReference>
<evidence type="ECO:0000256" key="4">
    <source>
        <dbReference type="ARBA" id="ARBA00023136"/>
    </source>
</evidence>
<keyword evidence="2 5" id="KW-0812">Transmembrane</keyword>
<dbReference type="Pfam" id="PF01490">
    <property type="entry name" value="Aa_trans"/>
    <property type="match status" value="1"/>
</dbReference>
<feature type="transmembrane region" description="Helical" evidence="5">
    <location>
        <begin position="297"/>
        <end position="317"/>
    </location>
</feature>
<dbReference type="AlphaFoldDB" id="A0A8C6EU31"/>
<sequence length="483" mass="53296">MAVAKNVRDLQGAVSLNLDLRSSPQSTKNLQNKDSGFLDVNSSESTDLDKTKGITGFQTLVHVLKGNMGTGILGLPLAVKNAGILMGPLSLLVMGFIACHCMHILVRCARRFCHRLNKPFMDYGDTVMHGLEASPSIWLQTHAHWGRHIVSFFLIITQLGFCCVYIVFLAENLKQVVEAVNSTTNNCYNNETVIPMPTMDSRLYMLSFLPVLVLLVFIRNLRILTIFSMLANISMLASLIIIAQYIAQEIPDPSRLPLVASWKTYPLFFGTAIFSFESIGVVLPLENKMKDASRFPAILSLGLSIVTALYTSIGTLGYLRFGDDIKASITLNLPDCWLYQSVKLLYIIGILCTYALQFYVPAEIIIPFTVSRVSKRWSLLVDLSMRFALVCLTCILAVLVPRLDLVLSLVGSVSSSALALIIPPLLEITTYYSEGMNPLTIAKDALISILGFVGFVAGTYQALDELIKPEDSLPFSNSTIFIQ</sequence>
<dbReference type="GO" id="GO:0005774">
    <property type="term" value="C:vacuolar membrane"/>
    <property type="evidence" value="ECO:0007669"/>
    <property type="project" value="TreeGrafter"/>
</dbReference>
<keyword evidence="4 5" id="KW-0472">Membrane</keyword>
<dbReference type="InterPro" id="IPR013057">
    <property type="entry name" value="AA_transpt_TM"/>
</dbReference>
<evidence type="ECO:0000256" key="5">
    <source>
        <dbReference type="SAM" id="Phobius"/>
    </source>
</evidence>
<dbReference type="PANTHER" id="PTHR22950:SF185">
    <property type="entry name" value="PROTON-COUPLED AMINO ACID TRANSPORTER 2"/>
    <property type="match status" value="1"/>
</dbReference>
<dbReference type="OrthoDB" id="1684102at2759"/>
<feature type="transmembrane region" description="Helical" evidence="5">
    <location>
        <begin position="446"/>
        <end position="463"/>
    </location>
</feature>
<feature type="domain" description="Amino acid transporter transmembrane" evidence="6">
    <location>
        <begin position="53"/>
        <end position="462"/>
    </location>
</feature>
<feature type="transmembrane region" description="Helical" evidence="5">
    <location>
        <begin position="225"/>
        <end position="247"/>
    </location>
</feature>
<gene>
    <name evidence="7" type="primary">SLC36A2</name>
</gene>
<evidence type="ECO:0000256" key="3">
    <source>
        <dbReference type="ARBA" id="ARBA00022989"/>
    </source>
</evidence>